<gene>
    <name evidence="6" type="ORF">SAMN05421788_113129</name>
</gene>
<dbReference type="PANTHER" id="PTHR47506">
    <property type="entry name" value="TRANSCRIPTIONAL REGULATORY PROTEIN"/>
    <property type="match status" value="1"/>
</dbReference>
<feature type="DNA-binding region" description="H-T-H motif" evidence="4">
    <location>
        <begin position="28"/>
        <end position="47"/>
    </location>
</feature>
<dbReference type="InterPro" id="IPR001647">
    <property type="entry name" value="HTH_TetR"/>
</dbReference>
<organism evidence="6 7">
    <name type="scientific">Filimonas lacunae</name>
    <dbReference type="NCBI Taxonomy" id="477680"/>
    <lineage>
        <taxon>Bacteria</taxon>
        <taxon>Pseudomonadati</taxon>
        <taxon>Bacteroidota</taxon>
        <taxon>Chitinophagia</taxon>
        <taxon>Chitinophagales</taxon>
        <taxon>Chitinophagaceae</taxon>
        <taxon>Filimonas</taxon>
    </lineage>
</organism>
<dbReference type="Proteomes" id="UP000186917">
    <property type="component" value="Unassembled WGS sequence"/>
</dbReference>
<accession>A0A173MBP4</accession>
<dbReference type="AlphaFoldDB" id="A0A173MBP4"/>
<dbReference type="SUPFAM" id="SSF46689">
    <property type="entry name" value="Homeodomain-like"/>
    <property type="match status" value="1"/>
</dbReference>
<name>A0A173MBP4_9BACT</name>
<evidence type="ECO:0000313" key="6">
    <source>
        <dbReference type="EMBL" id="SIT33800.1"/>
    </source>
</evidence>
<proteinExistence type="predicted"/>
<dbReference type="PRINTS" id="PR00455">
    <property type="entry name" value="HTHTETR"/>
</dbReference>
<reference evidence="7" key="1">
    <citation type="submission" date="2017-01" db="EMBL/GenBank/DDBJ databases">
        <authorList>
            <person name="Varghese N."/>
            <person name="Submissions S."/>
        </authorList>
    </citation>
    <scope>NUCLEOTIDE SEQUENCE [LARGE SCALE GENOMIC DNA]</scope>
    <source>
        <strain evidence="7">DSM 21054</strain>
    </source>
</reference>
<feature type="domain" description="HTH tetR-type" evidence="5">
    <location>
        <begin position="5"/>
        <end position="65"/>
    </location>
</feature>
<dbReference type="KEGG" id="fln:FLA_0919"/>
<protein>
    <submittedName>
        <fullName evidence="6">Transcriptional regulator, TetR family</fullName>
    </submittedName>
</protein>
<evidence type="ECO:0000256" key="2">
    <source>
        <dbReference type="ARBA" id="ARBA00023125"/>
    </source>
</evidence>
<keyword evidence="2 4" id="KW-0238">DNA-binding</keyword>
<dbReference type="PROSITE" id="PS50977">
    <property type="entry name" value="HTH_TETR_2"/>
    <property type="match status" value="1"/>
</dbReference>
<keyword evidence="1" id="KW-0805">Transcription regulation</keyword>
<dbReference type="InterPro" id="IPR036271">
    <property type="entry name" value="Tet_transcr_reg_TetR-rel_C_sf"/>
</dbReference>
<dbReference type="PROSITE" id="PS01081">
    <property type="entry name" value="HTH_TETR_1"/>
    <property type="match status" value="1"/>
</dbReference>
<evidence type="ECO:0000259" key="5">
    <source>
        <dbReference type="PROSITE" id="PS50977"/>
    </source>
</evidence>
<dbReference type="Pfam" id="PF00440">
    <property type="entry name" value="TetR_N"/>
    <property type="match status" value="1"/>
</dbReference>
<evidence type="ECO:0000256" key="4">
    <source>
        <dbReference type="PROSITE-ProRule" id="PRU00335"/>
    </source>
</evidence>
<sequence>MGKAERTKQMIIEKASIILNKKGVEGTTVDSVLEASQVARGCLYNYFDNKDALCYEAVDYLLKKNDDQVISVVSREQTAKSKIYAYLKFNKDPLDTFIEGGCPILNLAAEADDNNPVIKEKLKANMLAAQKYFTVILKEGIRSGEFSKRLQADEFAYKMFASIQGGILISRVIGNVQPMQAIIKSIKAELKTFETE</sequence>
<evidence type="ECO:0000256" key="1">
    <source>
        <dbReference type="ARBA" id="ARBA00023015"/>
    </source>
</evidence>
<dbReference type="InterPro" id="IPR023772">
    <property type="entry name" value="DNA-bd_HTH_TetR-type_CS"/>
</dbReference>
<evidence type="ECO:0000313" key="7">
    <source>
        <dbReference type="Proteomes" id="UP000186917"/>
    </source>
</evidence>
<dbReference type="Gene3D" id="1.10.357.10">
    <property type="entry name" value="Tetracycline Repressor, domain 2"/>
    <property type="match status" value="1"/>
</dbReference>
<keyword evidence="3" id="KW-0804">Transcription</keyword>
<dbReference type="PANTHER" id="PTHR47506:SF3">
    <property type="entry name" value="HTH-TYPE TRANSCRIPTIONAL REGULATOR LMRA"/>
    <property type="match status" value="1"/>
</dbReference>
<keyword evidence="7" id="KW-1185">Reference proteome</keyword>
<dbReference type="InterPro" id="IPR009057">
    <property type="entry name" value="Homeodomain-like_sf"/>
</dbReference>
<dbReference type="EMBL" id="FTOR01000013">
    <property type="protein sequence ID" value="SIT33800.1"/>
    <property type="molecule type" value="Genomic_DNA"/>
</dbReference>
<dbReference type="InterPro" id="IPR011075">
    <property type="entry name" value="TetR_C"/>
</dbReference>
<dbReference type="STRING" id="477680.SAMN05421788_113129"/>
<dbReference type="Pfam" id="PF16925">
    <property type="entry name" value="TetR_C_13"/>
    <property type="match status" value="1"/>
</dbReference>
<dbReference type="GO" id="GO:0003677">
    <property type="term" value="F:DNA binding"/>
    <property type="evidence" value="ECO:0007669"/>
    <property type="project" value="UniProtKB-UniRule"/>
</dbReference>
<dbReference type="SUPFAM" id="SSF48498">
    <property type="entry name" value="Tetracyclin repressor-like, C-terminal domain"/>
    <property type="match status" value="1"/>
</dbReference>
<evidence type="ECO:0000256" key="3">
    <source>
        <dbReference type="ARBA" id="ARBA00023163"/>
    </source>
</evidence>